<dbReference type="Proteomes" id="UP000327194">
    <property type="component" value="Chromosome"/>
</dbReference>
<dbReference type="AlphaFoldDB" id="A0AAE6TW31"/>
<evidence type="ECO:0000313" key="2">
    <source>
        <dbReference type="Proteomes" id="UP000327194"/>
    </source>
</evidence>
<evidence type="ECO:0000313" key="1">
    <source>
        <dbReference type="EMBL" id="QFX92519.1"/>
    </source>
</evidence>
<reference evidence="1 2" key="1">
    <citation type="submission" date="2019-10" db="EMBL/GenBank/DDBJ databases">
        <title>Genome sequencing of Lactobacillus fructivorans.</title>
        <authorList>
            <person name="Kim K."/>
        </authorList>
    </citation>
    <scope>NUCLEOTIDE SEQUENCE [LARGE SCALE GENOMIC DNA]</scope>
    <source>
        <strain evidence="1 2">LF543</strain>
    </source>
</reference>
<organism evidence="1 2">
    <name type="scientific">Fructilactobacillus fructivorans</name>
    <dbReference type="NCBI Taxonomy" id="1614"/>
    <lineage>
        <taxon>Bacteria</taxon>
        <taxon>Bacillati</taxon>
        <taxon>Bacillota</taxon>
        <taxon>Bacilli</taxon>
        <taxon>Lactobacillales</taxon>
        <taxon>Lactobacillaceae</taxon>
        <taxon>Fructilactobacillus</taxon>
    </lineage>
</organism>
<dbReference type="KEGG" id="lfv:LF543_02640"/>
<accession>A0AAE6TW31</accession>
<protein>
    <submittedName>
        <fullName evidence="1">Uncharacterized protein</fullName>
    </submittedName>
</protein>
<dbReference type="RefSeq" id="WP_010021639.1">
    <property type="nucleotide sequence ID" value="NZ_AZDS01000001.1"/>
</dbReference>
<proteinExistence type="predicted"/>
<name>A0AAE6TW31_9LACO</name>
<gene>
    <name evidence="1" type="ORF">LF543_02640</name>
</gene>
<dbReference type="EMBL" id="CP045562">
    <property type="protein sequence ID" value="QFX92519.1"/>
    <property type="molecule type" value="Genomic_DNA"/>
</dbReference>
<sequence length="179" mass="19719">MSNKYDYMHIENADNNDLTLVDDLLLEFAKWVRTKAYGLDVREGIARLGERIGVILNQYQAENNRTSNEINTLKNELQSTLSGLTQDAEVKNARVDVEGVVYETLKKRLDETQLKNGELSNVIATGEIAGGSLYLEGLDNATSPFSYDIVSTNEESGIPYGVETIKVQDVGIEPVGGDS</sequence>